<dbReference type="EMBL" id="JAYKLX010000006">
    <property type="protein sequence ID" value="MEB3346405.1"/>
    <property type="molecule type" value="Genomic_DNA"/>
</dbReference>
<dbReference type="Proteomes" id="UP001327027">
    <property type="component" value="Unassembled WGS sequence"/>
</dbReference>
<accession>A0ABU5ZWZ2</accession>
<sequence>MKNLFLLLLPFLLNTSSCKEDNSMASNESPDVNNGAQAEIVSVSVTGGENGYTFNVGIKSPDTGCNQYSDWWEVISEDGKLLYRRILAHSHVNEQPFIRSGGPVNITKNQMVYIRAHMNTSGYGEIVFKGSVEAGFTKNSLDKTFANPLETTDPLPSGCAF</sequence>
<organism evidence="1 2">
    <name type="scientific">Aquimarina gracilis</name>
    <dbReference type="NCBI Taxonomy" id="874422"/>
    <lineage>
        <taxon>Bacteria</taxon>
        <taxon>Pseudomonadati</taxon>
        <taxon>Bacteroidota</taxon>
        <taxon>Flavobacteriia</taxon>
        <taxon>Flavobacteriales</taxon>
        <taxon>Flavobacteriaceae</taxon>
        <taxon>Aquimarina</taxon>
    </lineage>
</organism>
<reference evidence="1 2" key="1">
    <citation type="journal article" date="2013" name="Int. J. Syst. Evol. Microbiol.">
        <title>Aquimarina gracilis sp. nov., isolated from the gut microflora of a mussel, Mytilus coruscus, and emended description of Aquimarina spongiae.</title>
        <authorList>
            <person name="Park S.C."/>
            <person name="Choe H.N."/>
            <person name="Baik K.S."/>
            <person name="Seong C.N."/>
        </authorList>
    </citation>
    <scope>NUCLEOTIDE SEQUENCE [LARGE SCALE GENOMIC DNA]</scope>
    <source>
        <strain evidence="1 2">PSC32</strain>
    </source>
</reference>
<evidence type="ECO:0008006" key="3">
    <source>
        <dbReference type="Google" id="ProtNLM"/>
    </source>
</evidence>
<comment type="caution">
    <text evidence="1">The sequence shown here is derived from an EMBL/GenBank/DDBJ whole genome shotgun (WGS) entry which is preliminary data.</text>
</comment>
<evidence type="ECO:0000313" key="1">
    <source>
        <dbReference type="EMBL" id="MEB3346405.1"/>
    </source>
</evidence>
<gene>
    <name evidence="1" type="ORF">U6A24_13090</name>
</gene>
<proteinExistence type="predicted"/>
<name>A0ABU5ZWZ2_9FLAO</name>
<keyword evidence="2" id="KW-1185">Reference proteome</keyword>
<evidence type="ECO:0000313" key="2">
    <source>
        <dbReference type="Proteomes" id="UP001327027"/>
    </source>
</evidence>
<dbReference type="RefSeq" id="WP_324180435.1">
    <property type="nucleotide sequence ID" value="NZ_BAABAW010000006.1"/>
</dbReference>
<protein>
    <recommendedName>
        <fullName evidence="3">Lipoprotein</fullName>
    </recommendedName>
</protein>